<evidence type="ECO:0000256" key="2">
    <source>
        <dbReference type="ARBA" id="ARBA00012423"/>
    </source>
</evidence>
<feature type="signal peptide" evidence="9">
    <location>
        <begin position="1"/>
        <end position="23"/>
    </location>
</feature>
<proteinExistence type="inferred from homology"/>
<dbReference type="Proteomes" id="UP001313282">
    <property type="component" value="Unassembled WGS sequence"/>
</dbReference>
<evidence type="ECO:0000256" key="6">
    <source>
        <dbReference type="ARBA" id="ARBA00023157"/>
    </source>
</evidence>
<sequence length="353" mass="39453">MMVRRSASLYVLLGGTLASLAGAASPLPLVIWHGLGDTFDNPGLQSVADLYTSIYPGASTHIIHLADDGGGDRKASYFGALHNQMDEVCTQLSSNPNLTSTLAPYGFHALGFSQGGLFMRGYVEACNLPKVHTLVTFGSPHNGISEFVKCKTTDWLCRTAFGWLNANKWSDWVQSNIVPAQYYRHPSPEEMQKYLESSGFLADINNERDEKNEKYRSNLGGLEGGLVLYKFDEDQVIIPKESVWFAEVVEDGQITWLTDRELYKQDWIGLKQLNAAGKLKFLKTGGPHMHITDELLKEVYTKYLWQPEGVVAQKVDGRKFNEKLMALAEPTIGDEREKYRGAAAQEPFLRVQH</sequence>
<keyword evidence="5" id="KW-0378">Hydrolase</keyword>
<dbReference type="InterPro" id="IPR002472">
    <property type="entry name" value="Palm_thioest"/>
</dbReference>
<dbReference type="PANTHER" id="PTHR11247">
    <property type="entry name" value="PALMITOYL-PROTEIN THIOESTERASE/DOLICHYLDIPHOSPHATASE 1"/>
    <property type="match status" value="1"/>
</dbReference>
<dbReference type="EC" id="3.1.2.22" evidence="2"/>
<keyword evidence="7" id="KW-0325">Glycoprotein</keyword>
<organism evidence="10 11">
    <name type="scientific">Orbilia javanica</name>
    <dbReference type="NCBI Taxonomy" id="47235"/>
    <lineage>
        <taxon>Eukaryota</taxon>
        <taxon>Fungi</taxon>
        <taxon>Dikarya</taxon>
        <taxon>Ascomycota</taxon>
        <taxon>Pezizomycotina</taxon>
        <taxon>Orbiliomycetes</taxon>
        <taxon>Orbiliales</taxon>
        <taxon>Orbiliaceae</taxon>
        <taxon>Orbilia</taxon>
    </lineage>
</organism>
<dbReference type="GO" id="GO:0008474">
    <property type="term" value="F:palmitoyl-(protein) hydrolase activity"/>
    <property type="evidence" value="ECO:0007669"/>
    <property type="project" value="UniProtKB-EC"/>
</dbReference>
<evidence type="ECO:0000256" key="5">
    <source>
        <dbReference type="ARBA" id="ARBA00022801"/>
    </source>
</evidence>
<accession>A0AAN8RAM7</accession>
<evidence type="ECO:0000256" key="1">
    <source>
        <dbReference type="ARBA" id="ARBA00010758"/>
    </source>
</evidence>
<keyword evidence="6" id="KW-1015">Disulfide bond</keyword>
<comment type="similarity">
    <text evidence="1">Belongs to the palmitoyl-protein thioesterase family.</text>
</comment>
<dbReference type="PRINTS" id="PR00414">
    <property type="entry name" value="PPTHIESTRASE"/>
</dbReference>
<name>A0AAN8RAM7_9PEZI</name>
<dbReference type="Pfam" id="PF02089">
    <property type="entry name" value="Palm_thioest"/>
    <property type="match status" value="1"/>
</dbReference>
<keyword evidence="11" id="KW-1185">Reference proteome</keyword>
<gene>
    <name evidence="10" type="ORF">TWF718_009610</name>
</gene>
<protein>
    <recommendedName>
        <fullName evidence="3">Palmitoyl-protein thioesterase 1</fullName>
        <ecNumber evidence="2">3.1.2.22</ecNumber>
    </recommendedName>
    <alternativeName>
        <fullName evidence="8">Palmitoyl-protein hydrolase 1</fullName>
    </alternativeName>
</protein>
<evidence type="ECO:0000313" key="10">
    <source>
        <dbReference type="EMBL" id="KAK6336821.1"/>
    </source>
</evidence>
<dbReference type="InterPro" id="IPR029058">
    <property type="entry name" value="AB_hydrolase_fold"/>
</dbReference>
<keyword evidence="4 9" id="KW-0732">Signal</keyword>
<evidence type="ECO:0000256" key="3">
    <source>
        <dbReference type="ARBA" id="ARBA00014212"/>
    </source>
</evidence>
<dbReference type="Gene3D" id="3.40.50.1820">
    <property type="entry name" value="alpha/beta hydrolase"/>
    <property type="match status" value="1"/>
</dbReference>
<evidence type="ECO:0000256" key="8">
    <source>
        <dbReference type="ARBA" id="ARBA00031934"/>
    </source>
</evidence>
<feature type="chain" id="PRO_5042983444" description="Palmitoyl-protein thioesterase 1" evidence="9">
    <location>
        <begin position="24"/>
        <end position="353"/>
    </location>
</feature>
<dbReference type="FunFam" id="3.40.50.1820:FF:000107">
    <property type="entry name" value="Palmitoyl-protein thioesterase 1"/>
    <property type="match status" value="1"/>
</dbReference>
<dbReference type="PANTHER" id="PTHR11247:SF8">
    <property type="entry name" value="PALMITOYL-PROTEIN THIOESTERASE 1"/>
    <property type="match status" value="1"/>
</dbReference>
<evidence type="ECO:0000256" key="9">
    <source>
        <dbReference type="SAM" id="SignalP"/>
    </source>
</evidence>
<evidence type="ECO:0000256" key="7">
    <source>
        <dbReference type="ARBA" id="ARBA00023180"/>
    </source>
</evidence>
<evidence type="ECO:0000313" key="11">
    <source>
        <dbReference type="Proteomes" id="UP001313282"/>
    </source>
</evidence>
<evidence type="ECO:0000256" key="4">
    <source>
        <dbReference type="ARBA" id="ARBA00022729"/>
    </source>
</evidence>
<dbReference type="AlphaFoldDB" id="A0AAN8RAM7"/>
<dbReference type="EMBL" id="JAVHNR010000007">
    <property type="protein sequence ID" value="KAK6336821.1"/>
    <property type="molecule type" value="Genomic_DNA"/>
</dbReference>
<dbReference type="SUPFAM" id="SSF53474">
    <property type="entry name" value="alpha/beta-Hydrolases"/>
    <property type="match status" value="1"/>
</dbReference>
<comment type="caution">
    <text evidence="10">The sequence shown here is derived from an EMBL/GenBank/DDBJ whole genome shotgun (WGS) entry which is preliminary data.</text>
</comment>
<reference evidence="10 11" key="1">
    <citation type="submission" date="2019-10" db="EMBL/GenBank/DDBJ databases">
        <authorList>
            <person name="Palmer J.M."/>
        </authorList>
    </citation>
    <scope>NUCLEOTIDE SEQUENCE [LARGE SCALE GENOMIC DNA]</scope>
    <source>
        <strain evidence="10 11">TWF718</strain>
    </source>
</reference>